<dbReference type="CDD" id="cd16917">
    <property type="entry name" value="HATPase_UhpB-NarQ-NarX-like"/>
    <property type="match status" value="1"/>
</dbReference>
<feature type="chain" id="PRO_5044712950" description="histidine kinase" evidence="8">
    <location>
        <begin position="23"/>
        <end position="545"/>
    </location>
</feature>
<dbReference type="Gene3D" id="1.25.40.10">
    <property type="entry name" value="Tetratricopeptide repeat domain"/>
    <property type="match status" value="2"/>
</dbReference>
<comment type="catalytic activity">
    <reaction evidence="1">
        <text>ATP + protein L-histidine = ADP + protein N-phospho-L-histidine.</text>
        <dbReference type="EC" id="2.7.13.3"/>
    </reaction>
</comment>
<keyword evidence="7" id="KW-0472">Membrane</keyword>
<feature type="repeat" description="TPR" evidence="6">
    <location>
        <begin position="112"/>
        <end position="145"/>
    </location>
</feature>
<feature type="signal peptide" evidence="8">
    <location>
        <begin position="1"/>
        <end position="22"/>
    </location>
</feature>
<keyword evidence="8" id="KW-0732">Signal</keyword>
<dbReference type="PANTHER" id="PTHR24421">
    <property type="entry name" value="NITRATE/NITRITE SENSOR PROTEIN NARX-RELATED"/>
    <property type="match status" value="1"/>
</dbReference>
<dbReference type="InterPro" id="IPR019734">
    <property type="entry name" value="TPR_rpt"/>
</dbReference>
<evidence type="ECO:0000256" key="2">
    <source>
        <dbReference type="ARBA" id="ARBA00012438"/>
    </source>
</evidence>
<evidence type="ECO:0000256" key="4">
    <source>
        <dbReference type="ARBA" id="ARBA00022777"/>
    </source>
</evidence>
<evidence type="ECO:0000313" key="11">
    <source>
        <dbReference type="Proteomes" id="UP001368318"/>
    </source>
</evidence>
<evidence type="ECO:0000256" key="5">
    <source>
        <dbReference type="ARBA" id="ARBA00023012"/>
    </source>
</evidence>
<dbReference type="SMART" id="SM00028">
    <property type="entry name" value="TPR"/>
    <property type="match status" value="4"/>
</dbReference>
<keyword evidence="4" id="KW-0418">Kinase</keyword>
<dbReference type="Gene3D" id="3.30.565.10">
    <property type="entry name" value="Histidine kinase-like ATPase, C-terminal domain"/>
    <property type="match status" value="1"/>
</dbReference>
<sequence>MKPPKFTCLFFCLLLISGSSYGQSLSDSLSHYYNVVKTSKNNNQLVKAYEFYRAYVNQSEEQNQVQHTVYGYINLAIVQKRLGALNDSEHSAVQALQLLDKQHGKWASDYKLRLYNHLGRVYKALNSPKVALEYYYKALEVDTFSVGKNIIKNNIGTIYIKQGHYEKAIEILQDAYQEGLTLNDSKNKARILGNLGEALSKLNDTTAIEKIKKSLLLRKRLNDKPGVFTAYNHLLKHYVYHNNIEVAKTYLDTMLQMARQSQKTVYLKEALSWYVKLNNDSLVTQYGQLLDSMRSTQLAAENKYIARKYAYERQKRIAKQQELIAERQKRLKTIYQAIGGIVIVVAIAILLIYREKHKKITLKNIYQTETNIAKRVHDEVANDVYKLMATIQKKPEEDVLDNLEAMYFKTRDISKDLGEINVSEDYTNTLEDLILSFQTTQVTILVKGLSSMSWESLANYKKITLYRVLQELLVNMRKHSQATLVVLNFTQQGKKTKITYTDNGVSGKVKAGNGLQNAENRIKNCNGTFTFDTKPNGGFKAEISI</sequence>
<dbReference type="SUPFAM" id="SSF48452">
    <property type="entry name" value="TPR-like"/>
    <property type="match status" value="2"/>
</dbReference>
<reference evidence="10 11" key="1">
    <citation type="submission" date="2023-10" db="EMBL/GenBank/DDBJ databases">
        <title>Culture-based analysis of two novel bacteria associated with mangrove crab gills.</title>
        <authorList>
            <person name="Yang X."/>
            <person name="Garuglieri E."/>
            <person name="Van Goethem M.W."/>
            <person name="Fusi M."/>
            <person name="Marasco R."/>
            <person name="Daffonchio D.G."/>
        </authorList>
    </citation>
    <scope>NUCLEOTIDE SEQUENCE</scope>
    <source>
        <strain evidence="10">UG2-1</strain>
        <strain evidence="9">UG2-2</strain>
        <strain evidence="11">UG2_2</strain>
    </source>
</reference>
<dbReference type="PROSITE" id="PS50005">
    <property type="entry name" value="TPR"/>
    <property type="match status" value="1"/>
</dbReference>
<proteinExistence type="predicted"/>
<feature type="transmembrane region" description="Helical" evidence="7">
    <location>
        <begin position="334"/>
        <end position="353"/>
    </location>
</feature>
<keyword evidence="7" id="KW-1133">Transmembrane helix</keyword>
<evidence type="ECO:0000256" key="8">
    <source>
        <dbReference type="SAM" id="SignalP"/>
    </source>
</evidence>
<dbReference type="InterPro" id="IPR050482">
    <property type="entry name" value="Sensor_HK_TwoCompSys"/>
</dbReference>
<evidence type="ECO:0000256" key="1">
    <source>
        <dbReference type="ARBA" id="ARBA00000085"/>
    </source>
</evidence>
<dbReference type="RefSeq" id="WP_338731336.1">
    <property type="nucleotide sequence ID" value="NZ_CP136924.1"/>
</dbReference>
<accession>A0AAU6P5L6</accession>
<dbReference type="SUPFAM" id="SSF55874">
    <property type="entry name" value="ATPase domain of HSP90 chaperone/DNA topoisomerase II/histidine kinase"/>
    <property type="match status" value="1"/>
</dbReference>
<dbReference type="GO" id="GO:0004673">
    <property type="term" value="F:protein histidine kinase activity"/>
    <property type="evidence" value="ECO:0007669"/>
    <property type="project" value="UniProtKB-EC"/>
</dbReference>
<dbReference type="Pfam" id="PF13181">
    <property type="entry name" value="TPR_8"/>
    <property type="match status" value="2"/>
</dbReference>
<dbReference type="EC" id="2.7.13.3" evidence="2"/>
<dbReference type="GO" id="GO:0000160">
    <property type="term" value="P:phosphorelay signal transduction system"/>
    <property type="evidence" value="ECO:0007669"/>
    <property type="project" value="UniProtKB-KW"/>
</dbReference>
<dbReference type="KEGG" id="mcaa:R3L15_09450"/>
<keyword evidence="11" id="KW-1185">Reference proteome</keyword>
<evidence type="ECO:0000313" key="10">
    <source>
        <dbReference type="EMBL" id="WXA12346.1"/>
    </source>
</evidence>
<dbReference type="AlphaFoldDB" id="A0AAU6P5L6"/>
<keyword evidence="7" id="KW-0812">Transmembrane</keyword>
<evidence type="ECO:0000256" key="6">
    <source>
        <dbReference type="PROSITE-ProRule" id="PRU00339"/>
    </source>
</evidence>
<evidence type="ECO:0000256" key="7">
    <source>
        <dbReference type="SAM" id="Phobius"/>
    </source>
</evidence>
<protein>
    <recommendedName>
        <fullName evidence="2">histidine kinase</fullName>
        <ecNumber evidence="2">2.7.13.3</ecNumber>
    </recommendedName>
</protein>
<keyword evidence="5" id="KW-0902">Two-component regulatory system</keyword>
<dbReference type="Proteomes" id="UP001368318">
    <property type="component" value="Chromosome"/>
</dbReference>
<gene>
    <name evidence="10" type="ORF">R3L15_09450</name>
    <name evidence="9" type="ORF">R3L16_12140</name>
</gene>
<name>A0AAU6P5L6_9FLAO</name>
<dbReference type="InterPro" id="IPR011990">
    <property type="entry name" value="TPR-like_helical_dom_sf"/>
</dbReference>
<organism evidence="10">
    <name type="scientific">Mangrovimonas cancribranchiae</name>
    <dbReference type="NCBI Taxonomy" id="3080055"/>
    <lineage>
        <taxon>Bacteria</taxon>
        <taxon>Pseudomonadati</taxon>
        <taxon>Bacteroidota</taxon>
        <taxon>Flavobacteriia</taxon>
        <taxon>Flavobacteriales</taxon>
        <taxon>Flavobacteriaceae</taxon>
        <taxon>Mangrovimonas</taxon>
    </lineage>
</organism>
<keyword evidence="3" id="KW-0808">Transferase</keyword>
<evidence type="ECO:0000256" key="3">
    <source>
        <dbReference type="ARBA" id="ARBA00022679"/>
    </source>
</evidence>
<dbReference type="InterPro" id="IPR036890">
    <property type="entry name" value="HATPase_C_sf"/>
</dbReference>
<evidence type="ECO:0000313" key="9">
    <source>
        <dbReference type="EMBL" id="WXA02493.1"/>
    </source>
</evidence>
<dbReference type="PANTHER" id="PTHR24421:SF10">
    <property type="entry name" value="NITRATE_NITRITE SENSOR PROTEIN NARQ"/>
    <property type="match status" value="1"/>
</dbReference>
<dbReference type="EMBL" id="CP136924">
    <property type="protein sequence ID" value="WXA02493.1"/>
    <property type="molecule type" value="Genomic_DNA"/>
</dbReference>
<dbReference type="EMBL" id="CP136925">
    <property type="protein sequence ID" value="WXA12346.1"/>
    <property type="molecule type" value="Genomic_DNA"/>
</dbReference>
<keyword evidence="6" id="KW-0802">TPR repeat</keyword>